<evidence type="ECO:0000313" key="4">
    <source>
        <dbReference type="Proteomes" id="UP000601223"/>
    </source>
</evidence>
<reference evidence="3 4" key="1">
    <citation type="submission" date="2021-01" db="EMBL/GenBank/DDBJ databases">
        <title>Whole genome shotgun sequence of Catellatospora bangladeshensis NBRC 107357.</title>
        <authorList>
            <person name="Komaki H."/>
            <person name="Tamura T."/>
        </authorList>
    </citation>
    <scope>NUCLEOTIDE SEQUENCE [LARGE SCALE GENOMIC DNA]</scope>
    <source>
        <strain evidence="3 4">NBRC 107357</strain>
    </source>
</reference>
<dbReference type="InterPro" id="IPR027802">
    <property type="entry name" value="Multi-ubiquitin_dom"/>
</dbReference>
<evidence type="ECO:0000313" key="3">
    <source>
        <dbReference type="EMBL" id="GIF80858.1"/>
    </source>
</evidence>
<sequence length="86" mass="9432">MSQDDHGKKPVTIIVNTRSYEWAEKEISYEQAYDLAYPNQPLGDGDTATIEYSRGPDGHGGGSLTAGHGVHVKDGMVFDVYRTSRS</sequence>
<dbReference type="RefSeq" id="WP_203744866.1">
    <property type="nucleotide sequence ID" value="NZ_BONF01000011.1"/>
</dbReference>
<dbReference type="AlphaFoldDB" id="A0A8J3JHP7"/>
<evidence type="ECO:0000256" key="1">
    <source>
        <dbReference type="SAM" id="MobiDB-lite"/>
    </source>
</evidence>
<accession>A0A8J3JHP7</accession>
<comment type="caution">
    <text evidence="3">The sequence shown here is derived from an EMBL/GenBank/DDBJ whole genome shotgun (WGS) entry which is preliminary data.</text>
</comment>
<dbReference type="Pfam" id="PF14452">
    <property type="entry name" value="Multi_ubiq"/>
    <property type="match status" value="1"/>
</dbReference>
<evidence type="ECO:0000259" key="2">
    <source>
        <dbReference type="Pfam" id="PF14452"/>
    </source>
</evidence>
<keyword evidence="4" id="KW-1185">Reference proteome</keyword>
<gene>
    <name evidence="3" type="ORF">Cba03nite_22070</name>
</gene>
<dbReference type="EMBL" id="BONF01000011">
    <property type="protein sequence ID" value="GIF80858.1"/>
    <property type="molecule type" value="Genomic_DNA"/>
</dbReference>
<proteinExistence type="predicted"/>
<name>A0A8J3JHP7_9ACTN</name>
<protein>
    <recommendedName>
        <fullName evidence="2">Multi-ubiquitin domain-containing protein</fullName>
    </recommendedName>
</protein>
<organism evidence="3 4">
    <name type="scientific">Catellatospora bangladeshensis</name>
    <dbReference type="NCBI Taxonomy" id="310355"/>
    <lineage>
        <taxon>Bacteria</taxon>
        <taxon>Bacillati</taxon>
        <taxon>Actinomycetota</taxon>
        <taxon>Actinomycetes</taxon>
        <taxon>Micromonosporales</taxon>
        <taxon>Micromonosporaceae</taxon>
        <taxon>Catellatospora</taxon>
    </lineage>
</organism>
<feature type="region of interest" description="Disordered" evidence="1">
    <location>
        <begin position="46"/>
        <end position="67"/>
    </location>
</feature>
<dbReference type="Proteomes" id="UP000601223">
    <property type="component" value="Unassembled WGS sequence"/>
</dbReference>
<feature type="domain" description="Multi-ubiquitin" evidence="2">
    <location>
        <begin position="11"/>
        <end position="83"/>
    </location>
</feature>